<keyword evidence="2" id="KW-1185">Reference proteome</keyword>
<sequence length="122" mass="14008">MVFPRQLRSFRILSVVSARLFIDNTFPFEETRMQLPDRLLESIALDDKTDVDLGCTLRHHFHLDVLVRKHPKNSRKNLRTLMDVGDQCKDRVVVLADEIGAVLEVLDEGTDLRALLLLVQGE</sequence>
<organism evidence="1 2">
    <name type="scientific">Pseudo-nitzschia multistriata</name>
    <dbReference type="NCBI Taxonomy" id="183589"/>
    <lineage>
        <taxon>Eukaryota</taxon>
        <taxon>Sar</taxon>
        <taxon>Stramenopiles</taxon>
        <taxon>Ochrophyta</taxon>
        <taxon>Bacillariophyta</taxon>
        <taxon>Bacillariophyceae</taxon>
        <taxon>Bacillariophycidae</taxon>
        <taxon>Bacillariales</taxon>
        <taxon>Bacillariaceae</taxon>
        <taxon>Pseudo-nitzschia</taxon>
    </lineage>
</organism>
<reference evidence="1 2" key="1">
    <citation type="submission" date="2019-01" db="EMBL/GenBank/DDBJ databases">
        <authorList>
            <person name="Ferrante I. M."/>
        </authorList>
    </citation>
    <scope>NUCLEOTIDE SEQUENCE [LARGE SCALE GENOMIC DNA]</scope>
    <source>
        <strain evidence="1 2">B856</strain>
    </source>
</reference>
<evidence type="ECO:0000313" key="1">
    <source>
        <dbReference type="EMBL" id="VEU35173.1"/>
    </source>
</evidence>
<dbReference type="EMBL" id="CAACVS010000050">
    <property type="protein sequence ID" value="VEU35173.1"/>
    <property type="molecule type" value="Genomic_DNA"/>
</dbReference>
<protein>
    <submittedName>
        <fullName evidence="1">Uncharacterized protein</fullName>
    </submittedName>
</protein>
<evidence type="ECO:0000313" key="2">
    <source>
        <dbReference type="Proteomes" id="UP000291116"/>
    </source>
</evidence>
<proteinExistence type="predicted"/>
<dbReference type="AlphaFoldDB" id="A0A448YZD3"/>
<name>A0A448YZD3_9STRA</name>
<gene>
    <name evidence="1" type="ORF">PSNMU_V1.4_AUG-EV-PASAV3_0019010</name>
</gene>
<accession>A0A448YZD3</accession>
<dbReference type="Proteomes" id="UP000291116">
    <property type="component" value="Unassembled WGS sequence"/>
</dbReference>